<organism evidence="2 3">
    <name type="scientific">Dictyobacter alpinus</name>
    <dbReference type="NCBI Taxonomy" id="2014873"/>
    <lineage>
        <taxon>Bacteria</taxon>
        <taxon>Bacillati</taxon>
        <taxon>Chloroflexota</taxon>
        <taxon>Ktedonobacteria</taxon>
        <taxon>Ktedonobacterales</taxon>
        <taxon>Dictyobacteraceae</taxon>
        <taxon>Dictyobacter</taxon>
    </lineage>
</organism>
<evidence type="ECO:0000313" key="2">
    <source>
        <dbReference type="EMBL" id="GCE26318.1"/>
    </source>
</evidence>
<dbReference type="Proteomes" id="UP000287171">
    <property type="component" value="Unassembled WGS sequence"/>
</dbReference>
<dbReference type="RefSeq" id="WP_126626792.1">
    <property type="nucleotide sequence ID" value="NZ_BIFT01000001.1"/>
</dbReference>
<keyword evidence="3" id="KW-1185">Reference proteome</keyword>
<feature type="compositionally biased region" description="Basic and acidic residues" evidence="1">
    <location>
        <begin position="135"/>
        <end position="151"/>
    </location>
</feature>
<protein>
    <submittedName>
        <fullName evidence="2">Uncharacterized protein</fullName>
    </submittedName>
</protein>
<dbReference type="AlphaFoldDB" id="A0A402B4P7"/>
<feature type="region of interest" description="Disordered" evidence="1">
    <location>
        <begin position="77"/>
        <end position="104"/>
    </location>
</feature>
<feature type="region of interest" description="Disordered" evidence="1">
    <location>
        <begin position="1"/>
        <end position="58"/>
    </location>
</feature>
<gene>
    <name evidence="2" type="ORF">KDA_18020</name>
</gene>
<dbReference type="EMBL" id="BIFT01000001">
    <property type="protein sequence ID" value="GCE26318.1"/>
    <property type="molecule type" value="Genomic_DNA"/>
</dbReference>
<feature type="compositionally biased region" description="Low complexity" evidence="1">
    <location>
        <begin position="16"/>
        <end position="27"/>
    </location>
</feature>
<accession>A0A402B4P7</accession>
<dbReference type="OrthoDB" id="167003at2"/>
<proteinExistence type="predicted"/>
<comment type="caution">
    <text evidence="2">The sequence shown here is derived from an EMBL/GenBank/DDBJ whole genome shotgun (WGS) entry which is preliminary data.</text>
</comment>
<sequence>MARDQKARNKSSQTSAKAAKPVVKPAPQTVTENPTAQTVAEAPAPQTVAENPIREETQNPTDVTLVKEEQHQEQVVTTVQPSWPSWPTSKPGPTTMPPPQGMRPLNAYRREQVVEVGYNQETGKPIDASPMRPMPDPDLKDAVSFDQKPRTGQDVLGKRKQRL</sequence>
<evidence type="ECO:0000313" key="3">
    <source>
        <dbReference type="Proteomes" id="UP000287171"/>
    </source>
</evidence>
<reference evidence="3" key="1">
    <citation type="submission" date="2018-12" db="EMBL/GenBank/DDBJ databases">
        <title>Tengunoibacter tsumagoiensis gen. nov., sp. nov., Dictyobacter kobayashii sp. nov., D. alpinus sp. nov., and D. joshuensis sp. nov. and description of Dictyobacteraceae fam. nov. within the order Ktedonobacterales isolated from Tengu-no-mugimeshi.</title>
        <authorList>
            <person name="Wang C.M."/>
            <person name="Zheng Y."/>
            <person name="Sakai Y."/>
            <person name="Toyoda A."/>
            <person name="Minakuchi Y."/>
            <person name="Abe K."/>
            <person name="Yokota A."/>
            <person name="Yabe S."/>
        </authorList>
    </citation>
    <scope>NUCLEOTIDE SEQUENCE [LARGE SCALE GENOMIC DNA]</scope>
    <source>
        <strain evidence="3">Uno16</strain>
    </source>
</reference>
<feature type="region of interest" description="Disordered" evidence="1">
    <location>
        <begin position="118"/>
        <end position="163"/>
    </location>
</feature>
<evidence type="ECO:0000256" key="1">
    <source>
        <dbReference type="SAM" id="MobiDB-lite"/>
    </source>
</evidence>
<name>A0A402B4P7_9CHLR</name>
<feature type="compositionally biased region" description="Polar residues" evidence="1">
    <location>
        <begin position="28"/>
        <end position="38"/>
    </location>
</feature>